<proteinExistence type="predicted"/>
<reference evidence="2" key="1">
    <citation type="submission" date="2020-05" db="EMBL/GenBank/DDBJ databases">
        <authorList>
            <person name="Chiriac C."/>
            <person name="Salcher M."/>
            <person name="Ghai R."/>
            <person name="Kavagutti S V."/>
        </authorList>
    </citation>
    <scope>NUCLEOTIDE SEQUENCE</scope>
</reference>
<evidence type="ECO:0000259" key="1">
    <source>
        <dbReference type="Pfam" id="PF00535"/>
    </source>
</evidence>
<evidence type="ECO:0000313" key="2">
    <source>
        <dbReference type="EMBL" id="CAB4871276.1"/>
    </source>
</evidence>
<name>A0A6J7DLA9_9ZZZZ</name>
<feature type="domain" description="Glycosyltransferase 2-like" evidence="1">
    <location>
        <begin position="14"/>
        <end position="174"/>
    </location>
</feature>
<dbReference type="InterPro" id="IPR029044">
    <property type="entry name" value="Nucleotide-diphossugar_trans"/>
</dbReference>
<dbReference type="Gene3D" id="3.90.550.10">
    <property type="entry name" value="Spore Coat Polysaccharide Biosynthesis Protein SpsA, Chain A"/>
    <property type="match status" value="1"/>
</dbReference>
<sequence length="243" mass="27197">MRTVSTAPRPCLTAVVPCYNEQATILTLLDKVCESPWIHEVIVVDDGSTDNTRELLATVTDPRIRVILQPYNQGKGAALRTGFAAATGDYVVVQDADLEYDPGEYGQLIEPLEAGHADVVYGSRFLGGRPHRVLYFWHSLGNRLLTLLSNMFTDLNLSDMETCYKAFKREVIQSIVIEEDRFGFEPEVTAKLARGKWQIYEVGISYAGRTYAEGKKIGWRDGVRAVVCIVRYSALADRLKSRS</sequence>
<gene>
    <name evidence="2" type="ORF">UFOPK3376_00842</name>
</gene>
<dbReference type="AlphaFoldDB" id="A0A6J7DLA9"/>
<dbReference type="CDD" id="cd04179">
    <property type="entry name" value="DPM_DPG-synthase_like"/>
    <property type="match status" value="1"/>
</dbReference>
<dbReference type="PANTHER" id="PTHR48090">
    <property type="entry name" value="UNDECAPRENYL-PHOSPHATE 4-DEOXY-4-FORMAMIDO-L-ARABINOSE TRANSFERASE-RELATED"/>
    <property type="match status" value="1"/>
</dbReference>
<protein>
    <submittedName>
        <fullName evidence="2">Unannotated protein</fullName>
    </submittedName>
</protein>
<dbReference type="InterPro" id="IPR050256">
    <property type="entry name" value="Glycosyltransferase_2"/>
</dbReference>
<dbReference type="EMBL" id="CAFBLP010000015">
    <property type="protein sequence ID" value="CAB4871276.1"/>
    <property type="molecule type" value="Genomic_DNA"/>
</dbReference>
<dbReference type="InterPro" id="IPR001173">
    <property type="entry name" value="Glyco_trans_2-like"/>
</dbReference>
<dbReference type="PANTHER" id="PTHR48090:SF7">
    <property type="entry name" value="RFBJ PROTEIN"/>
    <property type="match status" value="1"/>
</dbReference>
<dbReference type="SUPFAM" id="SSF53448">
    <property type="entry name" value="Nucleotide-diphospho-sugar transferases"/>
    <property type="match status" value="1"/>
</dbReference>
<accession>A0A6J7DLA9</accession>
<dbReference type="Pfam" id="PF00535">
    <property type="entry name" value="Glycos_transf_2"/>
    <property type="match status" value="1"/>
</dbReference>
<organism evidence="2">
    <name type="scientific">freshwater metagenome</name>
    <dbReference type="NCBI Taxonomy" id="449393"/>
    <lineage>
        <taxon>unclassified sequences</taxon>
        <taxon>metagenomes</taxon>
        <taxon>ecological metagenomes</taxon>
    </lineage>
</organism>